<dbReference type="EMBL" id="MCFL01000003">
    <property type="protein sequence ID" value="ORZ40423.1"/>
    <property type="molecule type" value="Genomic_DNA"/>
</dbReference>
<proteinExistence type="inferred from homology"/>
<keyword evidence="6" id="KW-0539">Nucleus</keyword>
<dbReference type="SUPFAM" id="SSF46785">
    <property type="entry name" value="Winged helix' DNA-binding domain"/>
    <property type="match status" value="1"/>
</dbReference>
<dbReference type="GO" id="GO:0005634">
    <property type="term" value="C:nucleus"/>
    <property type="evidence" value="ECO:0007669"/>
    <property type="project" value="UniProtKB-SubCell"/>
</dbReference>
<evidence type="ECO:0000256" key="4">
    <source>
        <dbReference type="ARBA" id="ARBA00023125"/>
    </source>
</evidence>
<reference evidence="10 11" key="1">
    <citation type="submission" date="2016-07" db="EMBL/GenBank/DDBJ databases">
        <title>Pervasive Adenine N6-methylation of Active Genes in Fungi.</title>
        <authorList>
            <consortium name="DOE Joint Genome Institute"/>
            <person name="Mondo S.J."/>
            <person name="Dannebaum R.O."/>
            <person name="Kuo R.C."/>
            <person name="Labutti K."/>
            <person name="Haridas S."/>
            <person name="Kuo A."/>
            <person name="Salamov A."/>
            <person name="Ahrendt S.R."/>
            <person name="Lipzen A."/>
            <person name="Sullivan W."/>
            <person name="Andreopoulos W.B."/>
            <person name="Clum A."/>
            <person name="Lindquist E."/>
            <person name="Daum C."/>
            <person name="Ramamoorthy G.K."/>
            <person name="Gryganskyi A."/>
            <person name="Culley D."/>
            <person name="Magnuson J.K."/>
            <person name="James T.Y."/>
            <person name="O'Malley M.A."/>
            <person name="Stajich J.E."/>
            <person name="Spatafora J.W."/>
            <person name="Visel A."/>
            <person name="Grigoriev I.V."/>
        </authorList>
    </citation>
    <scope>NUCLEOTIDE SEQUENCE [LARGE SCALE GENOMIC DNA]</scope>
    <source>
        <strain evidence="10 11">PL171</strain>
    </source>
</reference>
<feature type="non-terminal residue" evidence="10">
    <location>
        <position position="132"/>
    </location>
</feature>
<dbReference type="Proteomes" id="UP000193411">
    <property type="component" value="Unassembled WGS sequence"/>
</dbReference>
<dbReference type="InterPro" id="IPR000232">
    <property type="entry name" value="HSF_DNA-bd"/>
</dbReference>
<name>A0A1Y2I370_9FUNG</name>
<evidence type="ECO:0000256" key="1">
    <source>
        <dbReference type="ARBA" id="ARBA00004123"/>
    </source>
</evidence>
<keyword evidence="3" id="KW-0805">Transcription regulation</keyword>
<gene>
    <name evidence="10" type="ORF">BCR44DRAFT_1386427</name>
</gene>
<comment type="subcellular location">
    <subcellularLocation>
        <location evidence="1">Nucleus</location>
    </subcellularLocation>
</comment>
<evidence type="ECO:0000256" key="2">
    <source>
        <dbReference type="ARBA" id="ARBA00006403"/>
    </source>
</evidence>
<evidence type="ECO:0000256" key="8">
    <source>
        <dbReference type="SAM" id="MobiDB-lite"/>
    </source>
</evidence>
<dbReference type="PRINTS" id="PR00056">
    <property type="entry name" value="HSFDOMAIN"/>
</dbReference>
<dbReference type="PANTHER" id="PTHR10015:SF427">
    <property type="entry name" value="HEAT SHOCK FACTOR PROTEIN"/>
    <property type="match status" value="1"/>
</dbReference>
<evidence type="ECO:0000313" key="10">
    <source>
        <dbReference type="EMBL" id="ORZ40423.1"/>
    </source>
</evidence>
<dbReference type="PANTHER" id="PTHR10015">
    <property type="entry name" value="HEAT SHOCK TRANSCRIPTION FACTOR"/>
    <property type="match status" value="1"/>
</dbReference>
<evidence type="ECO:0000256" key="5">
    <source>
        <dbReference type="ARBA" id="ARBA00023163"/>
    </source>
</evidence>
<evidence type="ECO:0000256" key="7">
    <source>
        <dbReference type="RuleBase" id="RU004020"/>
    </source>
</evidence>
<evidence type="ECO:0000259" key="9">
    <source>
        <dbReference type="SMART" id="SM00415"/>
    </source>
</evidence>
<keyword evidence="5" id="KW-0804">Transcription</keyword>
<dbReference type="Pfam" id="PF00447">
    <property type="entry name" value="HSF_DNA-bind"/>
    <property type="match status" value="1"/>
</dbReference>
<dbReference type="Gene3D" id="1.10.10.10">
    <property type="entry name" value="Winged helix-like DNA-binding domain superfamily/Winged helix DNA-binding domain"/>
    <property type="match status" value="1"/>
</dbReference>
<dbReference type="GO" id="GO:0043565">
    <property type="term" value="F:sequence-specific DNA binding"/>
    <property type="evidence" value="ECO:0007669"/>
    <property type="project" value="InterPro"/>
</dbReference>
<dbReference type="AlphaFoldDB" id="A0A1Y2I370"/>
<dbReference type="FunFam" id="1.10.10.10:FF:000027">
    <property type="entry name" value="Heat shock transcription factor 1"/>
    <property type="match status" value="1"/>
</dbReference>
<keyword evidence="4 10" id="KW-0238">DNA-binding</keyword>
<sequence length="132" mass="14655">MRSPAQEKKPASARAAQKPKTGGGRPGPGPTFVSKLYKMLSDTGNARLITWTPAGDAFVVLRPSEFARKLLPTQYKHSQFQSFVRQANMYGFSKVTLPSALLTQLLAQPWAFKHPKFMRGAVDLLPEVRRKA</sequence>
<dbReference type="SMART" id="SM00415">
    <property type="entry name" value="HSF"/>
    <property type="match status" value="1"/>
</dbReference>
<dbReference type="InterPro" id="IPR036388">
    <property type="entry name" value="WH-like_DNA-bd_sf"/>
</dbReference>
<comment type="similarity">
    <text evidence="2 7">Belongs to the HSF family.</text>
</comment>
<evidence type="ECO:0000313" key="11">
    <source>
        <dbReference type="Proteomes" id="UP000193411"/>
    </source>
</evidence>
<dbReference type="STRING" id="765915.A0A1Y2I370"/>
<keyword evidence="11" id="KW-1185">Reference proteome</keyword>
<evidence type="ECO:0000256" key="3">
    <source>
        <dbReference type="ARBA" id="ARBA00023015"/>
    </source>
</evidence>
<comment type="caution">
    <text evidence="10">The sequence shown here is derived from an EMBL/GenBank/DDBJ whole genome shotgun (WGS) entry which is preliminary data.</text>
</comment>
<feature type="compositionally biased region" description="Basic and acidic residues" evidence="8">
    <location>
        <begin position="1"/>
        <end position="10"/>
    </location>
</feature>
<feature type="region of interest" description="Disordered" evidence="8">
    <location>
        <begin position="1"/>
        <end position="30"/>
    </location>
</feature>
<protein>
    <submittedName>
        <fullName evidence="10">HSF-type DNA-binding-domain-containing protein</fullName>
    </submittedName>
</protein>
<organism evidence="10 11">
    <name type="scientific">Catenaria anguillulae PL171</name>
    <dbReference type="NCBI Taxonomy" id="765915"/>
    <lineage>
        <taxon>Eukaryota</taxon>
        <taxon>Fungi</taxon>
        <taxon>Fungi incertae sedis</taxon>
        <taxon>Blastocladiomycota</taxon>
        <taxon>Blastocladiomycetes</taxon>
        <taxon>Blastocladiales</taxon>
        <taxon>Catenariaceae</taxon>
        <taxon>Catenaria</taxon>
    </lineage>
</organism>
<dbReference type="OrthoDB" id="60033at2759"/>
<evidence type="ECO:0000256" key="6">
    <source>
        <dbReference type="ARBA" id="ARBA00023242"/>
    </source>
</evidence>
<feature type="domain" description="HSF-type DNA-binding" evidence="9">
    <location>
        <begin position="28"/>
        <end position="131"/>
    </location>
</feature>
<dbReference type="GO" id="GO:0003700">
    <property type="term" value="F:DNA-binding transcription factor activity"/>
    <property type="evidence" value="ECO:0007669"/>
    <property type="project" value="InterPro"/>
</dbReference>
<accession>A0A1Y2I370</accession>
<dbReference type="InterPro" id="IPR036390">
    <property type="entry name" value="WH_DNA-bd_sf"/>
</dbReference>